<gene>
    <name evidence="1" type="ORF">EDD58_10142</name>
</gene>
<dbReference type="OrthoDB" id="2988614at2"/>
<comment type="caution">
    <text evidence="1">The sequence shown here is derived from an EMBL/GenBank/DDBJ whole genome shotgun (WGS) entry which is preliminary data.</text>
</comment>
<evidence type="ECO:0000313" key="1">
    <source>
        <dbReference type="EMBL" id="TCS96411.1"/>
    </source>
</evidence>
<reference evidence="1 2" key="1">
    <citation type="submission" date="2019-03" db="EMBL/GenBank/DDBJ databases">
        <title>Genomic Encyclopedia of Type Strains, Phase IV (KMG-IV): sequencing the most valuable type-strain genomes for metagenomic binning, comparative biology and taxonomic classification.</title>
        <authorList>
            <person name="Goeker M."/>
        </authorList>
    </citation>
    <scope>NUCLEOTIDE SEQUENCE [LARGE SCALE GENOMIC DNA]</scope>
    <source>
        <strain evidence="1 2">DSM 45707</strain>
    </source>
</reference>
<keyword evidence="2" id="KW-1185">Reference proteome</keyword>
<protein>
    <recommendedName>
        <fullName evidence="3">Carbohydrate binding protein</fullName>
    </recommendedName>
</protein>
<proteinExistence type="predicted"/>
<dbReference type="EMBL" id="SMAG01000001">
    <property type="protein sequence ID" value="TCS96411.1"/>
    <property type="molecule type" value="Genomic_DNA"/>
</dbReference>
<sequence length="160" mass="18217">MTCSNRNILKNSDFKKGIAPWTGDNLRWVRNPLDADDHVIFMNKKKGSGYPVLKQTVSGPFENKCVYNLNFRLFNLSESGATTLFATVIYQDRNKKIIRSTPLWMNPPKSKKDAWFSYLTIVPPPPRNAVYTSVSFLLIKGTVLVDYIRLTSRALEEAPS</sequence>
<dbReference type="AlphaFoldDB" id="A0A4R3L8Q1"/>
<accession>A0A4R3L8Q1</accession>
<name>A0A4R3L8Q1_9BACL</name>
<dbReference type="Proteomes" id="UP000294937">
    <property type="component" value="Unassembled WGS sequence"/>
</dbReference>
<evidence type="ECO:0008006" key="3">
    <source>
        <dbReference type="Google" id="ProtNLM"/>
    </source>
</evidence>
<dbReference type="Gene3D" id="2.60.120.260">
    <property type="entry name" value="Galactose-binding domain-like"/>
    <property type="match status" value="1"/>
</dbReference>
<organism evidence="1 2">
    <name type="scientific">Hazenella coriacea</name>
    <dbReference type="NCBI Taxonomy" id="1179467"/>
    <lineage>
        <taxon>Bacteria</taxon>
        <taxon>Bacillati</taxon>
        <taxon>Bacillota</taxon>
        <taxon>Bacilli</taxon>
        <taxon>Bacillales</taxon>
        <taxon>Thermoactinomycetaceae</taxon>
        <taxon>Hazenella</taxon>
    </lineage>
</organism>
<evidence type="ECO:0000313" key="2">
    <source>
        <dbReference type="Proteomes" id="UP000294937"/>
    </source>
</evidence>